<gene>
    <name evidence="3" type="ORF">C7999DRAFT_32073</name>
</gene>
<dbReference type="Proteomes" id="UP001303647">
    <property type="component" value="Unassembled WGS sequence"/>
</dbReference>
<organism evidence="3 4">
    <name type="scientific">Corynascus novoguineensis</name>
    <dbReference type="NCBI Taxonomy" id="1126955"/>
    <lineage>
        <taxon>Eukaryota</taxon>
        <taxon>Fungi</taxon>
        <taxon>Dikarya</taxon>
        <taxon>Ascomycota</taxon>
        <taxon>Pezizomycotina</taxon>
        <taxon>Sordariomycetes</taxon>
        <taxon>Sordariomycetidae</taxon>
        <taxon>Sordariales</taxon>
        <taxon>Chaetomiaceae</taxon>
        <taxon>Corynascus</taxon>
    </lineage>
</organism>
<proteinExistence type="predicted"/>
<keyword evidence="4" id="KW-1185">Reference proteome</keyword>
<name>A0AAN7CSJ0_9PEZI</name>
<keyword evidence="2" id="KW-0732">Signal</keyword>
<reference evidence="3" key="2">
    <citation type="submission" date="2023-05" db="EMBL/GenBank/DDBJ databases">
        <authorList>
            <consortium name="Lawrence Berkeley National Laboratory"/>
            <person name="Steindorff A."/>
            <person name="Hensen N."/>
            <person name="Bonometti L."/>
            <person name="Westerberg I."/>
            <person name="Brannstrom I.O."/>
            <person name="Guillou S."/>
            <person name="Cros-Aarteil S."/>
            <person name="Calhoun S."/>
            <person name="Haridas S."/>
            <person name="Kuo A."/>
            <person name="Mondo S."/>
            <person name="Pangilinan J."/>
            <person name="Riley R."/>
            <person name="Labutti K."/>
            <person name="Andreopoulos B."/>
            <person name="Lipzen A."/>
            <person name="Chen C."/>
            <person name="Yanf M."/>
            <person name="Daum C."/>
            <person name="Ng V."/>
            <person name="Clum A."/>
            <person name="Ohm R."/>
            <person name="Martin F."/>
            <person name="Silar P."/>
            <person name="Natvig D."/>
            <person name="Lalanne C."/>
            <person name="Gautier V."/>
            <person name="Ament-Velasquez S.L."/>
            <person name="Kruys A."/>
            <person name="Hutchinson M.I."/>
            <person name="Powell A.J."/>
            <person name="Barry K."/>
            <person name="Miller A.N."/>
            <person name="Grigoriev I.V."/>
            <person name="Debuchy R."/>
            <person name="Gladieux P."/>
            <person name="Thoren M.H."/>
            <person name="Johannesson H."/>
        </authorList>
    </citation>
    <scope>NUCLEOTIDE SEQUENCE</scope>
    <source>
        <strain evidence="3">CBS 359.72</strain>
    </source>
</reference>
<feature type="signal peptide" evidence="2">
    <location>
        <begin position="1"/>
        <end position="24"/>
    </location>
</feature>
<accession>A0AAN7CSJ0</accession>
<protein>
    <submittedName>
        <fullName evidence="3">Uncharacterized protein</fullName>
    </submittedName>
</protein>
<feature type="region of interest" description="Disordered" evidence="1">
    <location>
        <begin position="334"/>
        <end position="355"/>
    </location>
</feature>
<evidence type="ECO:0000256" key="1">
    <source>
        <dbReference type="SAM" id="MobiDB-lite"/>
    </source>
</evidence>
<sequence>MTRTRSSFLLPLLAAATNVPLSAGSWGRGYGGYGEAFSGRVGPWDANSTFFLDAVAASNATGVFHIPGYDVSKPYPGEPIDGWTIHLAALDLSKPSPYYIRSEGQPMVGNSLTIQAPDALLQDNDEEDGTKEVRVDPSWGMCLWNFYHPSHGNKERYNNRANKPLAADGSCKGFLSDACVAALEKATEEAYEVADSTETTRGRFGSLVTCSSLGVPDECGEHGPGGTGAGVPSYGGVPLRFLNGSVTQSDGWEFEDDAGDLYNSTADLRDFWDSMVLNYWVLVTAFVNATADPDVPGWERGRTLAGVHCVAPNGAGTGKGFTFSGVVPANAKISSSDSGGNGGDADAKQGDGSSGAGPVIPGRWIIWVSLALPVVLWSGV</sequence>
<reference evidence="3" key="1">
    <citation type="journal article" date="2023" name="Mol. Phylogenet. Evol.">
        <title>Genome-scale phylogeny and comparative genomics of the fungal order Sordariales.</title>
        <authorList>
            <person name="Hensen N."/>
            <person name="Bonometti L."/>
            <person name="Westerberg I."/>
            <person name="Brannstrom I.O."/>
            <person name="Guillou S."/>
            <person name="Cros-Aarteil S."/>
            <person name="Calhoun S."/>
            <person name="Haridas S."/>
            <person name="Kuo A."/>
            <person name="Mondo S."/>
            <person name="Pangilinan J."/>
            <person name="Riley R."/>
            <person name="LaButti K."/>
            <person name="Andreopoulos B."/>
            <person name="Lipzen A."/>
            <person name="Chen C."/>
            <person name="Yan M."/>
            <person name="Daum C."/>
            <person name="Ng V."/>
            <person name="Clum A."/>
            <person name="Steindorff A."/>
            <person name="Ohm R.A."/>
            <person name="Martin F."/>
            <person name="Silar P."/>
            <person name="Natvig D.O."/>
            <person name="Lalanne C."/>
            <person name="Gautier V."/>
            <person name="Ament-Velasquez S.L."/>
            <person name="Kruys A."/>
            <person name="Hutchinson M.I."/>
            <person name="Powell A.J."/>
            <person name="Barry K."/>
            <person name="Miller A.N."/>
            <person name="Grigoriev I.V."/>
            <person name="Debuchy R."/>
            <person name="Gladieux P."/>
            <person name="Hiltunen Thoren M."/>
            <person name="Johannesson H."/>
        </authorList>
    </citation>
    <scope>NUCLEOTIDE SEQUENCE</scope>
    <source>
        <strain evidence="3">CBS 359.72</strain>
    </source>
</reference>
<dbReference type="AlphaFoldDB" id="A0AAN7CSJ0"/>
<feature type="chain" id="PRO_5042964345" evidence="2">
    <location>
        <begin position="25"/>
        <end position="380"/>
    </location>
</feature>
<evidence type="ECO:0000313" key="4">
    <source>
        <dbReference type="Proteomes" id="UP001303647"/>
    </source>
</evidence>
<evidence type="ECO:0000256" key="2">
    <source>
        <dbReference type="SAM" id="SignalP"/>
    </source>
</evidence>
<dbReference type="EMBL" id="MU857652">
    <property type="protein sequence ID" value="KAK4247529.1"/>
    <property type="molecule type" value="Genomic_DNA"/>
</dbReference>
<comment type="caution">
    <text evidence="3">The sequence shown here is derived from an EMBL/GenBank/DDBJ whole genome shotgun (WGS) entry which is preliminary data.</text>
</comment>
<evidence type="ECO:0000313" key="3">
    <source>
        <dbReference type="EMBL" id="KAK4247529.1"/>
    </source>
</evidence>